<comment type="caution">
    <text evidence="14">The sequence shown here is derived from an EMBL/GenBank/DDBJ whole genome shotgun (WGS) entry which is preliminary data.</text>
</comment>
<dbReference type="GO" id="GO:0016020">
    <property type="term" value="C:membrane"/>
    <property type="evidence" value="ECO:0007669"/>
    <property type="project" value="UniProtKB-SubCell"/>
</dbReference>
<name>A0A1R3HD19_COCAP</name>
<dbReference type="InterPro" id="IPR006153">
    <property type="entry name" value="Cation/H_exchanger_TM"/>
</dbReference>
<feature type="transmembrane region" description="Helical" evidence="10">
    <location>
        <begin position="75"/>
        <end position="96"/>
    </location>
</feature>
<dbReference type="InterPro" id="IPR050794">
    <property type="entry name" value="CPA2_transporter"/>
</dbReference>
<reference evidence="14 15" key="1">
    <citation type="submission" date="2013-09" db="EMBL/GenBank/DDBJ databases">
        <title>Corchorus capsularis genome sequencing.</title>
        <authorList>
            <person name="Alam M."/>
            <person name="Haque M.S."/>
            <person name="Islam M.S."/>
            <person name="Emdad E.M."/>
            <person name="Islam M.M."/>
            <person name="Ahmed B."/>
            <person name="Halim A."/>
            <person name="Hossen Q.M.M."/>
            <person name="Hossain M.Z."/>
            <person name="Ahmed R."/>
            <person name="Khan M.M."/>
            <person name="Islam R."/>
            <person name="Rashid M.M."/>
            <person name="Khan S.A."/>
            <person name="Rahman M.S."/>
            <person name="Alam M."/>
        </authorList>
    </citation>
    <scope>NUCLEOTIDE SEQUENCE [LARGE SCALE GENOMIC DNA]</scope>
    <source>
        <strain evidence="15">cv. CVL-1</strain>
        <tissue evidence="14">Whole seedling</tissue>
    </source>
</reference>
<dbReference type="Pfam" id="PF00999">
    <property type="entry name" value="Na_H_Exchanger"/>
    <property type="match status" value="1"/>
</dbReference>
<dbReference type="Gene3D" id="1.20.1530.20">
    <property type="match status" value="1"/>
</dbReference>
<feature type="transmembrane region" description="Helical" evidence="10">
    <location>
        <begin position="243"/>
        <end position="261"/>
    </location>
</feature>
<sequence length="787" mass="87178">MGMMDVNSSSTGIEGRLRTEYICMKFPIKVSSAGLVEVLSRKDDDFMDYSGPRLHLQMVVIFALTQSLHNLIFKYLGLPMFISQIVAGIILGPMVFKEHHHSLIAMSDSSIHILGTLGSMGYIFYLFLSGVKMDLSLTQKAGKKAICIGCLTVLVPVAFCLITDVILSQNSDLIKNKNFFLALTYSGTSFPVIHGLLDELKILNSELGRLGLSAAIVSDVVSILLMTIGRCLRSLQVNDPKPVIRDMGFAILFVLIVFLVFRPVMKRMVKRTPQDGNIKGVFMYAVIIVFLISPALVGLGNMFVSIGPFIFGLAVPVGPPLGSALVNKLDSLISGMFLPMFVSTCAMRVDFYHVLLSNTSKYAKHQAIAALVTLVVKFGVSLLLPLLCKMPIADSLALAFIMITKGIVEMGGYALLFDQGVISEDIFAIMAIFIVVLAIIVPFLVRQLYDPSRKFMGYEKRNILNSKLNEDLRIIGCIHVPGNVNSLINVLNLSCPTKESAIAVDVLHLVRLSGQATPIFIAHKKHSKTISKKSYSENVVLAFNQFEREHWEALSIHVFTAVSPPNLMYEDVCNLAMDRLTSFVILPFHRRWCIDGSVESEDQAIRSLNCDILERAPCSVGILVEGFRTIPLGSLAKIAVIFLGGKDDREALALAKRISIDQRVLLTIIHLKPANNLGSILEDDDENNKMLDEEMLRIMKENGNLRYIEQHVHDGPETSAFLKSMVIDYQLVIVGRRHKAEDPRTCGLEEWTEFQEIGILGDLLSTADFGGHYSLLIVQQQQLRINA</sequence>
<feature type="transmembrane region" description="Helical" evidence="10">
    <location>
        <begin position="306"/>
        <end position="326"/>
    </location>
</feature>
<evidence type="ECO:0000256" key="10">
    <source>
        <dbReference type="SAM" id="Phobius"/>
    </source>
</evidence>
<dbReference type="PANTHER" id="PTHR32468:SF17">
    <property type="entry name" value="CATION_H(+) ANTIPORTER 4"/>
    <property type="match status" value="1"/>
</dbReference>
<dbReference type="Pfam" id="PF23259">
    <property type="entry name" value="CHX17_C"/>
    <property type="match status" value="1"/>
</dbReference>
<dbReference type="GO" id="GO:0012505">
    <property type="term" value="C:endomembrane system"/>
    <property type="evidence" value="ECO:0007669"/>
    <property type="project" value="TreeGrafter"/>
</dbReference>
<accession>A0A1R3HD19</accession>
<keyword evidence="6 10" id="KW-1133">Transmembrane helix</keyword>
<evidence type="ECO:0000256" key="3">
    <source>
        <dbReference type="ARBA" id="ARBA00022538"/>
    </source>
</evidence>
<keyword evidence="5" id="KW-0630">Potassium</keyword>
<evidence type="ECO:0000256" key="6">
    <source>
        <dbReference type="ARBA" id="ARBA00022989"/>
    </source>
</evidence>
<keyword evidence="15" id="KW-1185">Reference proteome</keyword>
<evidence type="ECO:0000259" key="13">
    <source>
        <dbReference type="Pfam" id="PF23259"/>
    </source>
</evidence>
<evidence type="ECO:0000313" key="15">
    <source>
        <dbReference type="Proteomes" id="UP000188268"/>
    </source>
</evidence>
<evidence type="ECO:0000313" key="14">
    <source>
        <dbReference type="EMBL" id="OMO68249.1"/>
    </source>
</evidence>
<protein>
    <submittedName>
        <fullName evidence="14">Cation/H+ exchanger</fullName>
    </submittedName>
</protein>
<dbReference type="AlphaFoldDB" id="A0A1R3HD19"/>
<dbReference type="GO" id="GO:0006885">
    <property type="term" value="P:regulation of pH"/>
    <property type="evidence" value="ECO:0007669"/>
    <property type="project" value="TreeGrafter"/>
</dbReference>
<dbReference type="GO" id="GO:1902600">
    <property type="term" value="P:proton transmembrane transport"/>
    <property type="evidence" value="ECO:0007669"/>
    <property type="project" value="InterPro"/>
</dbReference>
<keyword evidence="7" id="KW-0406">Ion transport</keyword>
<proteinExistence type="inferred from homology"/>
<dbReference type="InterPro" id="IPR038770">
    <property type="entry name" value="Na+/solute_symporter_sf"/>
</dbReference>
<organism evidence="14 15">
    <name type="scientific">Corchorus capsularis</name>
    <name type="common">Jute</name>
    <dbReference type="NCBI Taxonomy" id="210143"/>
    <lineage>
        <taxon>Eukaryota</taxon>
        <taxon>Viridiplantae</taxon>
        <taxon>Streptophyta</taxon>
        <taxon>Embryophyta</taxon>
        <taxon>Tracheophyta</taxon>
        <taxon>Spermatophyta</taxon>
        <taxon>Magnoliopsida</taxon>
        <taxon>eudicotyledons</taxon>
        <taxon>Gunneridae</taxon>
        <taxon>Pentapetalae</taxon>
        <taxon>rosids</taxon>
        <taxon>malvids</taxon>
        <taxon>Malvales</taxon>
        <taxon>Malvaceae</taxon>
        <taxon>Grewioideae</taxon>
        <taxon>Apeibeae</taxon>
        <taxon>Corchorus</taxon>
    </lineage>
</organism>
<dbReference type="PANTHER" id="PTHR32468">
    <property type="entry name" value="CATION/H + ANTIPORTER"/>
    <property type="match status" value="1"/>
</dbReference>
<evidence type="ECO:0000256" key="2">
    <source>
        <dbReference type="ARBA" id="ARBA00022448"/>
    </source>
</evidence>
<dbReference type="GO" id="GO:0006813">
    <property type="term" value="P:potassium ion transport"/>
    <property type="evidence" value="ECO:0007669"/>
    <property type="project" value="UniProtKB-KW"/>
</dbReference>
<evidence type="ECO:0000256" key="8">
    <source>
        <dbReference type="ARBA" id="ARBA00023136"/>
    </source>
</evidence>
<dbReference type="GO" id="GO:0015297">
    <property type="term" value="F:antiporter activity"/>
    <property type="evidence" value="ECO:0007669"/>
    <property type="project" value="InterPro"/>
</dbReference>
<dbReference type="Proteomes" id="UP000188268">
    <property type="component" value="Unassembled WGS sequence"/>
</dbReference>
<feature type="domain" description="Cation/H(+) antiporter central" evidence="12">
    <location>
        <begin position="506"/>
        <end position="625"/>
    </location>
</feature>
<feature type="domain" description="Cation/H+ exchanger transmembrane" evidence="11">
    <location>
        <begin position="68"/>
        <end position="444"/>
    </location>
</feature>
<evidence type="ECO:0000256" key="5">
    <source>
        <dbReference type="ARBA" id="ARBA00022958"/>
    </source>
</evidence>
<evidence type="ECO:0000256" key="1">
    <source>
        <dbReference type="ARBA" id="ARBA00004141"/>
    </source>
</evidence>
<dbReference type="EMBL" id="AWWV01012222">
    <property type="protein sequence ID" value="OMO68249.1"/>
    <property type="molecule type" value="Genomic_DNA"/>
</dbReference>
<dbReference type="OMA" id="FELAYIL"/>
<evidence type="ECO:0000256" key="7">
    <source>
        <dbReference type="ARBA" id="ARBA00023065"/>
    </source>
</evidence>
<feature type="transmembrane region" description="Helical" evidence="10">
    <location>
        <begin position="145"/>
        <end position="167"/>
    </location>
</feature>
<feature type="transmembrane region" description="Helical" evidence="10">
    <location>
        <begin position="367"/>
        <end position="388"/>
    </location>
</feature>
<keyword evidence="2" id="KW-0813">Transport</keyword>
<evidence type="ECO:0000256" key="9">
    <source>
        <dbReference type="ARBA" id="ARBA00038341"/>
    </source>
</evidence>
<dbReference type="Gramene" id="OMO68249">
    <property type="protein sequence ID" value="OMO68249"/>
    <property type="gene ID" value="CCACVL1_20009"/>
</dbReference>
<feature type="transmembrane region" description="Helical" evidence="10">
    <location>
        <begin position="111"/>
        <end position="133"/>
    </location>
</feature>
<feature type="transmembrane region" description="Helical" evidence="10">
    <location>
        <begin position="209"/>
        <end position="228"/>
    </location>
</feature>
<evidence type="ECO:0000259" key="12">
    <source>
        <dbReference type="Pfam" id="PF23256"/>
    </source>
</evidence>
<dbReference type="Pfam" id="PF23256">
    <property type="entry name" value="CHX17_2nd"/>
    <property type="match status" value="1"/>
</dbReference>
<dbReference type="OrthoDB" id="1938353at2759"/>
<evidence type="ECO:0000259" key="11">
    <source>
        <dbReference type="Pfam" id="PF00999"/>
    </source>
</evidence>
<feature type="transmembrane region" description="Helical" evidence="10">
    <location>
        <begin position="281"/>
        <end position="300"/>
    </location>
</feature>
<evidence type="ECO:0000256" key="4">
    <source>
        <dbReference type="ARBA" id="ARBA00022692"/>
    </source>
</evidence>
<gene>
    <name evidence="14" type="ORF">CCACVL1_20009</name>
</gene>
<keyword evidence="3" id="KW-0633">Potassium transport</keyword>
<feature type="transmembrane region" description="Helical" evidence="10">
    <location>
        <begin position="426"/>
        <end position="445"/>
    </location>
</feature>
<comment type="subcellular location">
    <subcellularLocation>
        <location evidence="1">Membrane</location>
        <topology evidence="1">Multi-pass membrane protein</topology>
    </subcellularLocation>
</comment>
<comment type="similarity">
    <text evidence="9">Belongs to the monovalent cation:proton antiporter 2 (CPA2) transporter (TC 2.A.37) family. CHX (TC 2.A.37.4) subfamily.</text>
</comment>
<feature type="transmembrane region" description="Helical" evidence="10">
    <location>
        <begin position="333"/>
        <end position="355"/>
    </location>
</feature>
<dbReference type="InterPro" id="IPR057290">
    <property type="entry name" value="CHX17_C"/>
</dbReference>
<dbReference type="InterPro" id="IPR057291">
    <property type="entry name" value="CHX17_2nd"/>
</dbReference>
<feature type="domain" description="Cation/H(+) antiporter C-terminal" evidence="13">
    <location>
        <begin position="638"/>
        <end position="781"/>
    </location>
</feature>
<keyword evidence="4 10" id="KW-0812">Transmembrane</keyword>
<feature type="transmembrane region" description="Helical" evidence="10">
    <location>
        <begin position="395"/>
        <end position="414"/>
    </location>
</feature>
<feature type="transmembrane region" description="Helical" evidence="10">
    <location>
        <begin position="179"/>
        <end position="197"/>
    </location>
</feature>
<keyword evidence="8 10" id="KW-0472">Membrane</keyword>